<reference evidence="3" key="1">
    <citation type="submission" date="2023-03" db="EMBL/GenBank/DDBJ databases">
        <title>Multiphase analysis and comparison of six strains from genera Psychromarinibacter, Lutimaribacter, and Maritimibacter, including a novel species: Psychromarinibacter sediminicola sp. nov.</title>
        <authorList>
            <person name="Wang Y.-H."/>
            <person name="Ye M.-Q."/>
            <person name="Du Z.-J."/>
        </authorList>
    </citation>
    <scope>NUCLEOTIDE SEQUENCE</scope>
    <source>
        <strain evidence="3">C21-152</strain>
    </source>
</reference>
<dbReference type="AlphaFoldDB" id="A0AAE3NQH4"/>
<evidence type="ECO:0000313" key="4">
    <source>
        <dbReference type="Proteomes" id="UP001220964"/>
    </source>
</evidence>
<dbReference type="Pfam" id="PF22725">
    <property type="entry name" value="GFO_IDH_MocA_C3"/>
    <property type="match status" value="1"/>
</dbReference>
<gene>
    <name evidence="3" type="ORF">P1J78_13040</name>
</gene>
<dbReference type="PANTHER" id="PTHR43377">
    <property type="entry name" value="BILIVERDIN REDUCTASE A"/>
    <property type="match status" value="1"/>
</dbReference>
<dbReference type="EMBL" id="JARGYC010000032">
    <property type="protein sequence ID" value="MDF0601663.1"/>
    <property type="molecule type" value="Genomic_DNA"/>
</dbReference>
<dbReference type="InterPro" id="IPR000683">
    <property type="entry name" value="Gfo/Idh/MocA-like_OxRdtase_N"/>
</dbReference>
<feature type="domain" description="Gfo/Idh/MocA-like oxidoreductase N-terminal" evidence="1">
    <location>
        <begin position="4"/>
        <end position="121"/>
    </location>
</feature>
<accession>A0AAE3NQH4</accession>
<keyword evidence="4" id="KW-1185">Reference proteome</keyword>
<comment type="caution">
    <text evidence="3">The sequence shown here is derived from an EMBL/GenBank/DDBJ whole genome shotgun (WGS) entry which is preliminary data.</text>
</comment>
<dbReference type="Gene3D" id="3.40.50.720">
    <property type="entry name" value="NAD(P)-binding Rossmann-like Domain"/>
    <property type="match status" value="1"/>
</dbReference>
<sequence length="349" mass="36149">MADLRIAVIGAGIIGRTHIETLGRVEGMALSAIADPDPAAKALADARGVPFFAEAADLIAARVADAVVVAAPNDAHLPLGLELLAAGLPVLMEKPVTASLAEGAELVAAVERTGVPVLVGHHRRHNPIIKAAKAAIEAGEIGELVTATVMSVLTKPAPYFAAWRVVAGQGGPLLINTTHEIDLLRHFFGPVAQVTAVTSNAQRDLPVEDTAAAILSFERGGLATITQTDAAAGPWAWDVTAGENLARFPAHDTIAHAYAGTKAALSLPDLSLWRHPGPPDWTVEMRRTALPHTPGDAYVAQLAHFGAVARGEAEPLNSAADGLGTMTVVEAIRRSAAEARQVSVAELAP</sequence>
<dbReference type="PANTHER" id="PTHR43377:SF8">
    <property type="entry name" value="BLR3664 PROTEIN"/>
    <property type="match status" value="1"/>
</dbReference>
<organism evidence="3 4">
    <name type="scientific">Psychromarinibacter sediminicola</name>
    <dbReference type="NCBI Taxonomy" id="3033385"/>
    <lineage>
        <taxon>Bacteria</taxon>
        <taxon>Pseudomonadati</taxon>
        <taxon>Pseudomonadota</taxon>
        <taxon>Alphaproteobacteria</taxon>
        <taxon>Rhodobacterales</taxon>
        <taxon>Paracoccaceae</taxon>
        <taxon>Psychromarinibacter</taxon>
    </lineage>
</organism>
<dbReference type="Proteomes" id="UP001220964">
    <property type="component" value="Unassembled WGS sequence"/>
</dbReference>
<dbReference type="InterPro" id="IPR055170">
    <property type="entry name" value="GFO_IDH_MocA-like_dom"/>
</dbReference>
<dbReference type="Gene3D" id="3.30.360.10">
    <property type="entry name" value="Dihydrodipicolinate Reductase, domain 2"/>
    <property type="match status" value="1"/>
</dbReference>
<dbReference type="InterPro" id="IPR051450">
    <property type="entry name" value="Gfo/Idh/MocA_Oxidoreductases"/>
</dbReference>
<evidence type="ECO:0000259" key="2">
    <source>
        <dbReference type="Pfam" id="PF22725"/>
    </source>
</evidence>
<evidence type="ECO:0000259" key="1">
    <source>
        <dbReference type="Pfam" id="PF01408"/>
    </source>
</evidence>
<protein>
    <submittedName>
        <fullName evidence="3">Gfo/Idh/MocA family oxidoreductase</fullName>
    </submittedName>
</protein>
<proteinExistence type="predicted"/>
<dbReference type="RefSeq" id="WP_275567804.1">
    <property type="nucleotide sequence ID" value="NZ_JARGYC010000032.1"/>
</dbReference>
<dbReference type="SUPFAM" id="SSF55347">
    <property type="entry name" value="Glyceraldehyde-3-phosphate dehydrogenase-like, C-terminal domain"/>
    <property type="match status" value="1"/>
</dbReference>
<name>A0AAE3NQH4_9RHOB</name>
<dbReference type="GO" id="GO:0000166">
    <property type="term" value="F:nucleotide binding"/>
    <property type="evidence" value="ECO:0007669"/>
    <property type="project" value="InterPro"/>
</dbReference>
<dbReference type="InterPro" id="IPR036291">
    <property type="entry name" value="NAD(P)-bd_dom_sf"/>
</dbReference>
<dbReference type="Pfam" id="PF01408">
    <property type="entry name" value="GFO_IDH_MocA"/>
    <property type="match status" value="1"/>
</dbReference>
<dbReference type="SUPFAM" id="SSF51735">
    <property type="entry name" value="NAD(P)-binding Rossmann-fold domains"/>
    <property type="match status" value="1"/>
</dbReference>
<evidence type="ECO:0000313" key="3">
    <source>
        <dbReference type="EMBL" id="MDF0601663.1"/>
    </source>
</evidence>
<feature type="domain" description="GFO/IDH/MocA-like oxidoreductase" evidence="2">
    <location>
        <begin position="130"/>
        <end position="234"/>
    </location>
</feature>